<dbReference type="RefSeq" id="XP_004845522.1">
    <property type="nucleotide sequence ID" value="XM_004845465.2"/>
</dbReference>
<feature type="domain" description="NFAM1 Ig-like" evidence="4">
    <location>
        <begin position="35"/>
        <end position="143"/>
    </location>
</feature>
<evidence type="ECO:0000259" key="4">
    <source>
        <dbReference type="Pfam" id="PF25830"/>
    </source>
</evidence>
<dbReference type="GO" id="GO:0050861">
    <property type="term" value="P:positive regulation of B cell receptor signaling pathway"/>
    <property type="evidence" value="ECO:0007669"/>
    <property type="project" value="InterPro"/>
</dbReference>
<sequence length="262" mass="29119">MKSWFPRQQAPAGPLMALQLLGLLLVPWTLRLAGGQSVSHTGPAILVSLANMTVPFSCRITYPYTPEFKDFTVSYFHVDLQGQKSPEKQKACHPGQGTENKTYTLKCLINPRLPDASATGTYYCCVHWQSIIVKDGGTFILVRDTGYQHPPPSSRKPLLCGFTGLLAVLSVLGTALLLWKKKQKLVPRKHPTQSCPDPRCASQPSQPTAESVYTALQRRETEVYAYIESEADSPLPAQSPPSQEKRQQFEDDSEVNLVYENL</sequence>
<dbReference type="GO" id="GO:0001819">
    <property type="term" value="P:positive regulation of cytokine production"/>
    <property type="evidence" value="ECO:0007669"/>
    <property type="project" value="InterPro"/>
</dbReference>
<evidence type="ECO:0000256" key="3">
    <source>
        <dbReference type="SAM" id="SignalP"/>
    </source>
</evidence>
<organism evidence="5 6">
    <name type="scientific">Heterocephalus glaber</name>
    <name type="common">Naked mole rat</name>
    <dbReference type="NCBI Taxonomy" id="10181"/>
    <lineage>
        <taxon>Eukaryota</taxon>
        <taxon>Metazoa</taxon>
        <taxon>Chordata</taxon>
        <taxon>Craniata</taxon>
        <taxon>Vertebrata</taxon>
        <taxon>Euteleostomi</taxon>
        <taxon>Mammalia</taxon>
        <taxon>Eutheria</taxon>
        <taxon>Euarchontoglires</taxon>
        <taxon>Glires</taxon>
        <taxon>Rodentia</taxon>
        <taxon>Hystricomorpha</taxon>
        <taxon>Bathyergidae</taxon>
        <taxon>Heterocephalus</taxon>
    </lineage>
</organism>
<feature type="compositionally biased region" description="Polar residues" evidence="1">
    <location>
        <begin position="202"/>
        <end position="211"/>
    </location>
</feature>
<gene>
    <name evidence="6" type="primary">Nfam1</name>
</gene>
<keyword evidence="5" id="KW-1185">Reference proteome</keyword>
<keyword evidence="3" id="KW-0732">Signal</keyword>
<dbReference type="GeneID" id="101720756"/>
<dbReference type="InterPro" id="IPR057883">
    <property type="entry name" value="Ig_NFAM1"/>
</dbReference>
<dbReference type="CTD" id="150372"/>
<dbReference type="AlphaFoldDB" id="A0AAX6P747"/>
<keyword evidence="2" id="KW-1133">Transmembrane helix</keyword>
<evidence type="ECO:0000256" key="2">
    <source>
        <dbReference type="SAM" id="Phobius"/>
    </source>
</evidence>
<feature type="transmembrane region" description="Helical" evidence="2">
    <location>
        <begin position="161"/>
        <end position="179"/>
    </location>
</feature>
<dbReference type="GO" id="GO:0050853">
    <property type="term" value="P:B cell receptor signaling pathway"/>
    <property type="evidence" value="ECO:0007669"/>
    <property type="project" value="TreeGrafter"/>
</dbReference>
<proteinExistence type="predicted"/>
<keyword evidence="2" id="KW-0472">Membrane</keyword>
<name>A0AAX6P747_HETGA</name>
<feature type="region of interest" description="Disordered" evidence="1">
    <location>
        <begin position="188"/>
        <end position="212"/>
    </location>
</feature>
<dbReference type="PANTHER" id="PTHR35680">
    <property type="entry name" value="NFAT ACTIVATION MOLECULE 1"/>
    <property type="match status" value="1"/>
</dbReference>
<evidence type="ECO:0000313" key="6">
    <source>
        <dbReference type="RefSeq" id="XP_004845522.1"/>
    </source>
</evidence>
<evidence type="ECO:0000256" key="1">
    <source>
        <dbReference type="SAM" id="MobiDB-lite"/>
    </source>
</evidence>
<dbReference type="InterPro" id="IPR033549">
    <property type="entry name" value="NFAM1"/>
</dbReference>
<accession>A0AAX6P747</accession>
<dbReference type="GO" id="GO:0045121">
    <property type="term" value="C:membrane raft"/>
    <property type="evidence" value="ECO:0007669"/>
    <property type="project" value="TreeGrafter"/>
</dbReference>
<dbReference type="KEGG" id="hgl:101720756"/>
<dbReference type="GO" id="GO:0004888">
    <property type="term" value="F:transmembrane signaling receptor activity"/>
    <property type="evidence" value="ECO:0007669"/>
    <property type="project" value="InterPro"/>
</dbReference>
<feature type="signal peptide" evidence="3">
    <location>
        <begin position="1"/>
        <end position="35"/>
    </location>
</feature>
<reference evidence="6" key="1">
    <citation type="submission" date="2025-08" db="UniProtKB">
        <authorList>
            <consortium name="RefSeq"/>
        </authorList>
    </citation>
    <scope>IDENTIFICATION</scope>
</reference>
<evidence type="ECO:0000313" key="5">
    <source>
        <dbReference type="Proteomes" id="UP000694906"/>
    </source>
</evidence>
<protein>
    <submittedName>
        <fullName evidence="6">NFAT activation molecule 1 isoform X1</fullName>
    </submittedName>
</protein>
<dbReference type="GO" id="GO:0045577">
    <property type="term" value="P:regulation of B cell differentiation"/>
    <property type="evidence" value="ECO:0007669"/>
    <property type="project" value="InterPro"/>
</dbReference>
<feature type="chain" id="PRO_5044016636" evidence="3">
    <location>
        <begin position="36"/>
        <end position="262"/>
    </location>
</feature>
<dbReference type="PANTHER" id="PTHR35680:SF1">
    <property type="entry name" value="NFAT ACTIVATION MOLECULE 1"/>
    <property type="match status" value="1"/>
</dbReference>
<feature type="region of interest" description="Disordered" evidence="1">
    <location>
        <begin position="229"/>
        <end position="255"/>
    </location>
</feature>
<keyword evidence="2" id="KW-0812">Transmembrane</keyword>
<dbReference type="Proteomes" id="UP000694906">
    <property type="component" value="Unplaced"/>
</dbReference>
<dbReference type="Pfam" id="PF25830">
    <property type="entry name" value="Ig_NFAM1"/>
    <property type="match status" value="1"/>
</dbReference>